<dbReference type="CDD" id="cd07302">
    <property type="entry name" value="CHD"/>
    <property type="match status" value="1"/>
</dbReference>
<sequence>MQTQRTVRRLAAILAADVVGYSRLMEKDEAGTLTRLQAVKRDILEPAAASHGGRIFKTIGDGFLIEFQSVVSAVEFALFLQRAMLARDPGVSDDNRLSLRIGISLGDVLVDGDDLFGNGVNIAARLEQLADASGICVSGSVFEQANRIVDAEFEPLGRQQVKNMQEPVVAYRISLSGASAGKLRQTPKAATPARPTIAVMPFDNLSGDPAQEYFADGMAEEIITGLSQIKWLTVIGRNSTFFFKGKSPDLRQVAAELNARYLLNGSVRKSADSLRISAQLIEAESGRQLWARRFDGSAASVFDLQDEITLSVIGAIEPNVRLAEIERVKRKRPGDYDAYDLYLQAIAHMYEVTPAARVAALDLIQQALALDPGYAEAHGVAAWCYFARSLWEGSLPRSYIDAALHHARSVQALRSEDASTLAHAAISLAMATRDFDSALEMIARALAINPSSVHAHGHGAVINVWAGHYEDAITLASQALRLSPLEPLSVMAHAAIAGARLMRGEYELALATARRGIQIYPTHVPSHLIMILSLMRLGKLEEARAAAVRFMEVTPSYRINLRVPIFEHFGKELADAGLPEPGPAT</sequence>
<accession>A0ABS3F4Z1</accession>
<organism evidence="2 3">
    <name type="scientific">Sneathiella sedimenti</name>
    <dbReference type="NCBI Taxonomy" id="2816034"/>
    <lineage>
        <taxon>Bacteria</taxon>
        <taxon>Pseudomonadati</taxon>
        <taxon>Pseudomonadota</taxon>
        <taxon>Alphaproteobacteria</taxon>
        <taxon>Sneathiellales</taxon>
        <taxon>Sneathiellaceae</taxon>
        <taxon>Sneathiella</taxon>
    </lineage>
</organism>
<dbReference type="RefSeq" id="WP_207044093.1">
    <property type="nucleotide sequence ID" value="NZ_JAFLNC010000002.1"/>
</dbReference>
<dbReference type="Pfam" id="PF13432">
    <property type="entry name" value="TPR_16"/>
    <property type="match status" value="1"/>
</dbReference>
<dbReference type="Proteomes" id="UP000664761">
    <property type="component" value="Unassembled WGS sequence"/>
</dbReference>
<dbReference type="InterPro" id="IPR029787">
    <property type="entry name" value="Nucleotide_cyclase"/>
</dbReference>
<dbReference type="InterPro" id="IPR011990">
    <property type="entry name" value="TPR-like_helical_dom_sf"/>
</dbReference>
<comment type="caution">
    <text evidence="2">The sequence shown here is derived from an EMBL/GenBank/DDBJ whole genome shotgun (WGS) entry which is preliminary data.</text>
</comment>
<dbReference type="Gene3D" id="1.25.40.10">
    <property type="entry name" value="Tetratricopeptide repeat domain"/>
    <property type="match status" value="1"/>
</dbReference>
<dbReference type="PROSITE" id="PS50125">
    <property type="entry name" value="GUANYLATE_CYCLASE_2"/>
    <property type="match status" value="1"/>
</dbReference>
<reference evidence="2 3" key="1">
    <citation type="submission" date="2021-03" db="EMBL/GenBank/DDBJ databases">
        <title>Sneathiella sp. CAU 1612 isolated from Kang Won-do.</title>
        <authorList>
            <person name="Kim W."/>
        </authorList>
    </citation>
    <scope>NUCLEOTIDE SEQUENCE [LARGE SCALE GENOMIC DNA]</scope>
    <source>
        <strain evidence="2 3">CAU 1612</strain>
    </source>
</reference>
<name>A0ABS3F4Z1_9PROT</name>
<gene>
    <name evidence="2" type="ORF">J0X12_08210</name>
</gene>
<dbReference type="Pfam" id="PF00211">
    <property type="entry name" value="Guanylate_cyc"/>
    <property type="match status" value="1"/>
</dbReference>
<feature type="domain" description="Guanylate cyclase" evidence="1">
    <location>
        <begin position="12"/>
        <end position="127"/>
    </location>
</feature>
<proteinExistence type="predicted"/>
<dbReference type="SMART" id="SM00044">
    <property type="entry name" value="CYCc"/>
    <property type="match status" value="1"/>
</dbReference>
<dbReference type="EMBL" id="JAFLNC010000002">
    <property type="protein sequence ID" value="MBO0333592.1"/>
    <property type="molecule type" value="Genomic_DNA"/>
</dbReference>
<evidence type="ECO:0000259" key="1">
    <source>
        <dbReference type="PROSITE" id="PS50125"/>
    </source>
</evidence>
<dbReference type="InterPro" id="IPR001054">
    <property type="entry name" value="A/G_cyclase"/>
</dbReference>
<dbReference type="Gene3D" id="3.30.70.1230">
    <property type="entry name" value="Nucleotide cyclase"/>
    <property type="match status" value="1"/>
</dbReference>
<dbReference type="Gene3D" id="3.40.50.10070">
    <property type="entry name" value="TolB, N-terminal domain"/>
    <property type="match status" value="1"/>
</dbReference>
<dbReference type="InterPro" id="IPR050697">
    <property type="entry name" value="Adenylyl/Guanylyl_Cyclase_3/4"/>
</dbReference>
<evidence type="ECO:0000313" key="2">
    <source>
        <dbReference type="EMBL" id="MBO0333592.1"/>
    </source>
</evidence>
<dbReference type="PANTHER" id="PTHR43081:SF19">
    <property type="entry name" value="PH-SENSITIVE ADENYLATE CYCLASE RV1264"/>
    <property type="match status" value="1"/>
</dbReference>
<dbReference type="SUPFAM" id="SSF48452">
    <property type="entry name" value="TPR-like"/>
    <property type="match status" value="1"/>
</dbReference>
<dbReference type="PANTHER" id="PTHR43081">
    <property type="entry name" value="ADENYLATE CYCLASE, TERMINAL-DIFFERENTIATION SPECIFIC-RELATED"/>
    <property type="match status" value="1"/>
</dbReference>
<dbReference type="SUPFAM" id="SSF55073">
    <property type="entry name" value="Nucleotide cyclase"/>
    <property type="match status" value="1"/>
</dbReference>
<evidence type="ECO:0000313" key="3">
    <source>
        <dbReference type="Proteomes" id="UP000664761"/>
    </source>
</evidence>
<keyword evidence="3" id="KW-1185">Reference proteome</keyword>
<protein>
    <submittedName>
        <fullName evidence="2">Tetratricopeptide repeat protein</fullName>
    </submittedName>
</protein>